<sequence length="52" mass="5437">MSDTTATAPIEAEVTCHICGDEAVMVVDGKGWCASCVHARGSCCAESEMDEE</sequence>
<dbReference type="EMBL" id="CP051774">
    <property type="protein sequence ID" value="QJE98122.1"/>
    <property type="molecule type" value="Genomic_DNA"/>
</dbReference>
<gene>
    <name evidence="1" type="ORF">HHL09_20820</name>
</gene>
<dbReference type="RefSeq" id="WP_169456581.1">
    <property type="nucleotide sequence ID" value="NZ_CP051774.1"/>
</dbReference>
<dbReference type="KEGG" id="luo:HHL09_20820"/>
<name>A0A858RMQ0_9BACT</name>
<keyword evidence="2" id="KW-1185">Reference proteome</keyword>
<protein>
    <submittedName>
        <fullName evidence="1">Uncharacterized protein</fullName>
    </submittedName>
</protein>
<reference evidence="1 2" key="1">
    <citation type="submission" date="2020-04" db="EMBL/GenBank/DDBJ databases">
        <title>Luteolibacter sp. G-1-1-1 isolated from soil.</title>
        <authorList>
            <person name="Dahal R.H."/>
        </authorList>
    </citation>
    <scope>NUCLEOTIDE SEQUENCE [LARGE SCALE GENOMIC DNA]</scope>
    <source>
        <strain evidence="1 2">G-1-1-1</strain>
    </source>
</reference>
<dbReference type="AlphaFoldDB" id="A0A858RMQ0"/>
<organism evidence="1 2">
    <name type="scientific">Luteolibacter luteus</name>
    <dbReference type="NCBI Taxonomy" id="2728835"/>
    <lineage>
        <taxon>Bacteria</taxon>
        <taxon>Pseudomonadati</taxon>
        <taxon>Verrucomicrobiota</taxon>
        <taxon>Verrucomicrobiia</taxon>
        <taxon>Verrucomicrobiales</taxon>
        <taxon>Verrucomicrobiaceae</taxon>
        <taxon>Luteolibacter</taxon>
    </lineage>
</organism>
<evidence type="ECO:0000313" key="2">
    <source>
        <dbReference type="Proteomes" id="UP000501812"/>
    </source>
</evidence>
<accession>A0A858RMQ0</accession>
<evidence type="ECO:0000313" key="1">
    <source>
        <dbReference type="EMBL" id="QJE98122.1"/>
    </source>
</evidence>
<proteinExistence type="predicted"/>
<dbReference type="Proteomes" id="UP000501812">
    <property type="component" value="Chromosome"/>
</dbReference>